<protein>
    <submittedName>
        <fullName evidence="1">Uncharacterized protein</fullName>
    </submittedName>
</protein>
<gene>
    <name evidence="1" type="ORF">GHA_01084</name>
</gene>
<organism evidence="1 2">
    <name type="scientific">Comamonas aquatica</name>
    <dbReference type="NCBI Taxonomy" id="225991"/>
    <lineage>
        <taxon>Bacteria</taxon>
        <taxon>Pseudomonadati</taxon>
        <taxon>Pseudomonadota</taxon>
        <taxon>Betaproteobacteria</taxon>
        <taxon>Burkholderiales</taxon>
        <taxon>Comamonadaceae</taxon>
        <taxon>Comamonas</taxon>
    </lineage>
</organism>
<sequence length="391" mass="41376">MSMLKFESFKGINNQARGTELTPADLGTATNVDVSNAGRLQRRQGYTVQDACCHGNVFEAGAFVLVTDAHHALVTIWPDGQRVQVHPSMGVGRIWYARLPDGRVAFSNGLQCGITDGRTGSEWGARKPDSVGVAVAAQGSLAPGKYRWAVTHVRRADGLESGGVTSDVQEVAHGGLALMGLPEREGFDTQVYLTQPGGEQFFLVGRAAGGQLRITAPAGLGPARTMDLDAPPAGILLAEWNGRALVAVGSMLLASLPTMPEQFDLTRDYRQFGAAITLVQPVGNGIFVGTTEALHFLAGETWDTLRMSTPMSGPVALGSGVAVDGRFVRIGEGNAEGECMLALVDGVITAGLPSGQAVPLSEGRYRTEAQEVSAAFRLQGRMPQYMVQVLR</sequence>
<comment type="caution">
    <text evidence="1">The sequence shown here is derived from an EMBL/GenBank/DDBJ whole genome shotgun (WGS) entry which is preliminary data.</text>
</comment>
<dbReference type="AlphaFoldDB" id="A0AA35GHA9"/>
<reference evidence="1" key="1">
    <citation type="submission" date="2020-05" db="EMBL/GenBank/DDBJ databases">
        <authorList>
            <person name="Delgado-Blas J."/>
        </authorList>
    </citation>
    <scope>NUCLEOTIDE SEQUENCE</scope>
    <source>
        <strain evidence="1">BB1454</strain>
    </source>
</reference>
<dbReference type="EMBL" id="CAHPSC010000011">
    <property type="protein sequence ID" value="CAB5675186.1"/>
    <property type="molecule type" value="Genomic_DNA"/>
</dbReference>
<name>A0AA35GHA9_9BURK</name>
<accession>A0AA35GHA9</accession>
<evidence type="ECO:0000313" key="2">
    <source>
        <dbReference type="Proteomes" id="UP000834458"/>
    </source>
</evidence>
<dbReference type="Proteomes" id="UP000834458">
    <property type="component" value="Unassembled WGS sequence"/>
</dbReference>
<proteinExistence type="predicted"/>
<dbReference type="RefSeq" id="WP_234686378.1">
    <property type="nucleotide sequence ID" value="NZ_CAHPSC010000011.1"/>
</dbReference>
<evidence type="ECO:0000313" key="1">
    <source>
        <dbReference type="EMBL" id="CAB5675186.1"/>
    </source>
</evidence>